<keyword evidence="3 6" id="KW-0812">Transmembrane</keyword>
<evidence type="ECO:0000256" key="6">
    <source>
        <dbReference type="SAM" id="Phobius"/>
    </source>
</evidence>
<evidence type="ECO:0000256" key="4">
    <source>
        <dbReference type="ARBA" id="ARBA00022989"/>
    </source>
</evidence>
<accession>A0A7X0PAR5</accession>
<feature type="transmembrane region" description="Helical" evidence="6">
    <location>
        <begin position="111"/>
        <end position="128"/>
    </location>
</feature>
<comment type="subcellular location">
    <subcellularLocation>
        <location evidence="1">Cell membrane</location>
        <topology evidence="1">Multi-pass membrane protein</topology>
    </subcellularLocation>
</comment>
<feature type="transmembrane region" description="Helical" evidence="6">
    <location>
        <begin position="140"/>
        <end position="157"/>
    </location>
</feature>
<feature type="transmembrane region" description="Helical" evidence="6">
    <location>
        <begin position="228"/>
        <end position="247"/>
    </location>
</feature>
<keyword evidence="2" id="KW-1003">Cell membrane</keyword>
<dbReference type="InterPro" id="IPR051258">
    <property type="entry name" value="Diverse_Substrate_Transporter"/>
</dbReference>
<dbReference type="SUPFAM" id="SSF103481">
    <property type="entry name" value="Multidrug resistance efflux transporter EmrE"/>
    <property type="match status" value="2"/>
</dbReference>
<reference evidence="8 9" key="1">
    <citation type="submission" date="2020-08" db="EMBL/GenBank/DDBJ databases">
        <title>Functional genomics of gut bacteria from endangered species of beetles.</title>
        <authorList>
            <person name="Carlos-Shanley C."/>
        </authorList>
    </citation>
    <scope>NUCLEOTIDE SEQUENCE [LARGE SCALE GENOMIC DNA]</scope>
    <source>
        <strain evidence="8 9">S00198</strain>
    </source>
</reference>
<evidence type="ECO:0000259" key="7">
    <source>
        <dbReference type="Pfam" id="PF00892"/>
    </source>
</evidence>
<sequence>MSSWKHWPAERIGLALAVLAALGFSFKAIFVKLAYAVPQATPVDSVTLLALRMAFSLPVFAWVGWRASRSLAPLTRRDWALVAALGLLGYYGASILDFIGLQYISASLERLILFMYPTLTIVIGVLFMGKRASKREFGSLLLSYAGIGLAFAHDLHVAGDARAVLIGAGFVFGSAVSYAFYQAGSESAIRALGAARFTALAMLVSTVATLAHFVATQPVAALAQPAPVYLHALGMAVFSTVLPVFMTSAAIRRIGAARTALIGNLGPMLTIFFGCWLLNEPLSWWQMAGAGLVLAGVLLISKRSKPATSPTADLPQGLAASKAG</sequence>
<evidence type="ECO:0000313" key="8">
    <source>
        <dbReference type="EMBL" id="MBB6558455.1"/>
    </source>
</evidence>
<feature type="transmembrane region" description="Helical" evidence="6">
    <location>
        <begin position="79"/>
        <end position="105"/>
    </location>
</feature>
<comment type="caution">
    <text evidence="8">The sequence shown here is derived from an EMBL/GenBank/DDBJ whole genome shotgun (WGS) entry which is preliminary data.</text>
</comment>
<feature type="domain" description="EamA" evidence="7">
    <location>
        <begin position="166"/>
        <end position="301"/>
    </location>
</feature>
<dbReference type="Pfam" id="PF00892">
    <property type="entry name" value="EamA"/>
    <property type="match status" value="2"/>
</dbReference>
<name>A0A7X0PAR5_9BURK</name>
<dbReference type="PANTHER" id="PTHR42920:SF5">
    <property type="entry name" value="EAMA DOMAIN-CONTAINING PROTEIN"/>
    <property type="match status" value="1"/>
</dbReference>
<protein>
    <submittedName>
        <fullName evidence="8">Drug/metabolite transporter (DMT)-like permease</fullName>
    </submittedName>
</protein>
<organism evidence="8 9">
    <name type="scientific">Acidovorax soli</name>
    <dbReference type="NCBI Taxonomy" id="592050"/>
    <lineage>
        <taxon>Bacteria</taxon>
        <taxon>Pseudomonadati</taxon>
        <taxon>Pseudomonadota</taxon>
        <taxon>Betaproteobacteria</taxon>
        <taxon>Burkholderiales</taxon>
        <taxon>Comamonadaceae</taxon>
        <taxon>Acidovorax</taxon>
    </lineage>
</organism>
<dbReference type="GO" id="GO:0005886">
    <property type="term" value="C:plasma membrane"/>
    <property type="evidence" value="ECO:0007669"/>
    <property type="project" value="UniProtKB-SubCell"/>
</dbReference>
<keyword evidence="9" id="KW-1185">Reference proteome</keyword>
<evidence type="ECO:0000313" key="9">
    <source>
        <dbReference type="Proteomes" id="UP000575083"/>
    </source>
</evidence>
<dbReference type="AlphaFoldDB" id="A0A7X0PAR5"/>
<evidence type="ECO:0000256" key="3">
    <source>
        <dbReference type="ARBA" id="ARBA00022692"/>
    </source>
</evidence>
<feature type="transmembrane region" description="Helical" evidence="6">
    <location>
        <begin position="193"/>
        <end position="216"/>
    </location>
</feature>
<feature type="transmembrane region" description="Helical" evidence="6">
    <location>
        <begin position="284"/>
        <end position="301"/>
    </location>
</feature>
<evidence type="ECO:0000256" key="2">
    <source>
        <dbReference type="ARBA" id="ARBA00022475"/>
    </source>
</evidence>
<feature type="transmembrane region" description="Helical" evidence="6">
    <location>
        <begin position="259"/>
        <end position="278"/>
    </location>
</feature>
<keyword evidence="5 6" id="KW-0472">Membrane</keyword>
<dbReference type="Gene3D" id="1.10.3730.20">
    <property type="match status" value="1"/>
</dbReference>
<dbReference type="InterPro" id="IPR037185">
    <property type="entry name" value="EmrE-like"/>
</dbReference>
<evidence type="ECO:0000256" key="5">
    <source>
        <dbReference type="ARBA" id="ARBA00023136"/>
    </source>
</evidence>
<feature type="transmembrane region" description="Helical" evidence="6">
    <location>
        <begin position="163"/>
        <end position="181"/>
    </location>
</feature>
<gene>
    <name evidence="8" type="ORF">HNP48_001119</name>
</gene>
<dbReference type="PANTHER" id="PTHR42920">
    <property type="entry name" value="OS03G0707200 PROTEIN-RELATED"/>
    <property type="match status" value="1"/>
</dbReference>
<proteinExistence type="predicted"/>
<evidence type="ECO:0000256" key="1">
    <source>
        <dbReference type="ARBA" id="ARBA00004651"/>
    </source>
</evidence>
<keyword evidence="4 6" id="KW-1133">Transmembrane helix</keyword>
<dbReference type="InterPro" id="IPR000620">
    <property type="entry name" value="EamA_dom"/>
</dbReference>
<dbReference type="Proteomes" id="UP000575083">
    <property type="component" value="Unassembled WGS sequence"/>
</dbReference>
<feature type="transmembrane region" description="Helical" evidence="6">
    <location>
        <begin position="46"/>
        <end position="67"/>
    </location>
</feature>
<dbReference type="RefSeq" id="WP_184855893.1">
    <property type="nucleotide sequence ID" value="NZ_JACHLK010000002.1"/>
</dbReference>
<dbReference type="EMBL" id="JACHLK010000002">
    <property type="protein sequence ID" value="MBB6558455.1"/>
    <property type="molecule type" value="Genomic_DNA"/>
</dbReference>
<feature type="domain" description="EamA" evidence="7">
    <location>
        <begin position="12"/>
        <end position="150"/>
    </location>
</feature>